<dbReference type="RefSeq" id="WP_311635739.1">
    <property type="nucleotide sequence ID" value="NZ_JAVRFF010000019.1"/>
</dbReference>
<organism evidence="2 3">
    <name type="scientific">Streptomyces hintoniae</name>
    <dbReference type="NCBI Taxonomy" id="3075521"/>
    <lineage>
        <taxon>Bacteria</taxon>
        <taxon>Bacillati</taxon>
        <taxon>Actinomycetota</taxon>
        <taxon>Actinomycetes</taxon>
        <taxon>Kitasatosporales</taxon>
        <taxon>Streptomycetaceae</taxon>
        <taxon>Streptomyces</taxon>
    </lineage>
</organism>
<dbReference type="EMBL" id="JAVRFF010000019">
    <property type="protein sequence ID" value="MDT0474074.1"/>
    <property type="molecule type" value="Genomic_DNA"/>
</dbReference>
<accession>A0ABU2ULJ6</accession>
<sequence length="246" mass="26293">MPPEENATTAKQLIMELDTRRASRPPGAASGTGREDQSRSPAPDNVLLDLAGRGELTADHLRRLVVVEAQCQRAELAAYGLLTARFPHHRSVGLYAELIRLIHGAMPALTDCAKALGLSRDDLRTPPQDHRAYAFNGTLSWIALEGSQAATALAVHTDLVVYLGGCERLVDAVRAAGPPAPREFLEYYGAGCAPELLARAEEAVDDGLRRGDDPATALHMAWLIEQSIGQFWQAAAATSAAPAVRG</sequence>
<proteinExistence type="predicted"/>
<evidence type="ECO:0000256" key="1">
    <source>
        <dbReference type="SAM" id="MobiDB-lite"/>
    </source>
</evidence>
<dbReference type="Proteomes" id="UP001180489">
    <property type="component" value="Unassembled WGS sequence"/>
</dbReference>
<feature type="region of interest" description="Disordered" evidence="1">
    <location>
        <begin position="1"/>
        <end position="46"/>
    </location>
</feature>
<dbReference type="Gene3D" id="1.20.910.10">
    <property type="entry name" value="Heme oxygenase-like"/>
    <property type="match status" value="1"/>
</dbReference>
<keyword evidence="3" id="KW-1185">Reference proteome</keyword>
<evidence type="ECO:0008006" key="4">
    <source>
        <dbReference type="Google" id="ProtNLM"/>
    </source>
</evidence>
<gene>
    <name evidence="2" type="ORF">RM863_18265</name>
</gene>
<evidence type="ECO:0000313" key="3">
    <source>
        <dbReference type="Proteomes" id="UP001180489"/>
    </source>
</evidence>
<reference evidence="2" key="1">
    <citation type="submission" date="2024-05" db="EMBL/GenBank/DDBJ databases">
        <title>30 novel species of actinomycetes from the DSMZ collection.</title>
        <authorList>
            <person name="Nouioui I."/>
        </authorList>
    </citation>
    <scope>NUCLEOTIDE SEQUENCE</scope>
    <source>
        <strain evidence="2">DSM 41014</strain>
    </source>
</reference>
<feature type="compositionally biased region" description="Polar residues" evidence="1">
    <location>
        <begin position="1"/>
        <end position="11"/>
    </location>
</feature>
<dbReference type="InterPro" id="IPR016084">
    <property type="entry name" value="Haem_Oase-like_multi-hlx"/>
</dbReference>
<evidence type="ECO:0000313" key="2">
    <source>
        <dbReference type="EMBL" id="MDT0474074.1"/>
    </source>
</evidence>
<name>A0ABU2ULJ6_9ACTN</name>
<protein>
    <recommendedName>
        <fullName evidence="4">Transcriptional regulator</fullName>
    </recommendedName>
</protein>
<dbReference type="SUPFAM" id="SSF48613">
    <property type="entry name" value="Heme oxygenase-like"/>
    <property type="match status" value="1"/>
</dbReference>
<comment type="caution">
    <text evidence="2">The sequence shown here is derived from an EMBL/GenBank/DDBJ whole genome shotgun (WGS) entry which is preliminary data.</text>
</comment>